<evidence type="ECO:0000256" key="1">
    <source>
        <dbReference type="ARBA" id="ARBA00022741"/>
    </source>
</evidence>
<protein>
    <submittedName>
        <fullName evidence="4">ABC transporter ATP-binding protein</fullName>
    </submittedName>
</protein>
<dbReference type="EMBL" id="JAHDYS010000017">
    <property type="protein sequence ID" value="MBT1073180.1"/>
    <property type="molecule type" value="Genomic_DNA"/>
</dbReference>
<dbReference type="InterPro" id="IPR003439">
    <property type="entry name" value="ABC_transporter-like_ATP-bd"/>
</dbReference>
<reference evidence="4 5" key="1">
    <citation type="submission" date="2021-05" db="EMBL/GenBank/DDBJ databases">
        <title>The draft genome of Geobacter chapellei DSM 13688.</title>
        <authorList>
            <person name="Xu Z."/>
            <person name="Masuda Y."/>
            <person name="Itoh H."/>
            <person name="Senoo K."/>
        </authorList>
    </citation>
    <scope>NUCLEOTIDE SEQUENCE [LARGE SCALE GENOMIC DNA]</scope>
    <source>
        <strain evidence="4 5">DSM 13688</strain>
    </source>
</reference>
<feature type="domain" description="ABC transporter" evidence="3">
    <location>
        <begin position="268"/>
        <end position="497"/>
    </location>
</feature>
<organism evidence="4 5">
    <name type="scientific">Pelotalea chapellei</name>
    <dbReference type="NCBI Taxonomy" id="44671"/>
    <lineage>
        <taxon>Bacteria</taxon>
        <taxon>Pseudomonadati</taxon>
        <taxon>Thermodesulfobacteriota</taxon>
        <taxon>Desulfuromonadia</taxon>
        <taxon>Geobacterales</taxon>
        <taxon>Geobacteraceae</taxon>
        <taxon>Pelotalea</taxon>
    </lineage>
</organism>
<evidence type="ECO:0000259" key="3">
    <source>
        <dbReference type="PROSITE" id="PS50893"/>
    </source>
</evidence>
<comment type="caution">
    <text evidence="4">The sequence shown here is derived from an EMBL/GenBank/DDBJ whole genome shotgun (WGS) entry which is preliminary data.</text>
</comment>
<dbReference type="Gene3D" id="3.40.50.300">
    <property type="entry name" value="P-loop containing nucleotide triphosphate hydrolases"/>
    <property type="match status" value="2"/>
</dbReference>
<evidence type="ECO:0000313" key="4">
    <source>
        <dbReference type="EMBL" id="MBT1073180.1"/>
    </source>
</evidence>
<keyword evidence="2 4" id="KW-0067">ATP-binding</keyword>
<accession>A0ABS5UC05</accession>
<keyword evidence="1" id="KW-0547">Nucleotide-binding</keyword>
<dbReference type="Pfam" id="PF00005">
    <property type="entry name" value="ABC_tran"/>
    <property type="match status" value="2"/>
</dbReference>
<dbReference type="PROSITE" id="PS50893">
    <property type="entry name" value="ABC_TRANSPORTER_2"/>
    <property type="match status" value="2"/>
</dbReference>
<dbReference type="Proteomes" id="UP000784128">
    <property type="component" value="Unassembled WGS sequence"/>
</dbReference>
<dbReference type="GO" id="GO:0005524">
    <property type="term" value="F:ATP binding"/>
    <property type="evidence" value="ECO:0007669"/>
    <property type="project" value="UniProtKB-KW"/>
</dbReference>
<dbReference type="InterPro" id="IPR003593">
    <property type="entry name" value="AAA+_ATPase"/>
</dbReference>
<dbReference type="PANTHER" id="PTHR43038">
    <property type="entry name" value="ATP-BINDING CASSETTE, SUB-FAMILY H, MEMBER 1"/>
    <property type="match status" value="1"/>
</dbReference>
<dbReference type="InterPro" id="IPR027417">
    <property type="entry name" value="P-loop_NTPase"/>
</dbReference>
<dbReference type="PANTHER" id="PTHR43038:SF3">
    <property type="entry name" value="ABC TRANSPORTER G FAMILY MEMBER 20 ISOFORM X1"/>
    <property type="match status" value="1"/>
</dbReference>
<keyword evidence="5" id="KW-1185">Reference proteome</keyword>
<feature type="domain" description="ABC transporter" evidence="3">
    <location>
        <begin position="3"/>
        <end position="231"/>
    </location>
</feature>
<dbReference type="SUPFAM" id="SSF52540">
    <property type="entry name" value="P-loop containing nucleoside triphosphate hydrolases"/>
    <property type="match status" value="2"/>
</dbReference>
<gene>
    <name evidence="4" type="ORF">KJB30_15405</name>
</gene>
<dbReference type="SMART" id="SM00382">
    <property type="entry name" value="AAA"/>
    <property type="match status" value="2"/>
</dbReference>
<dbReference type="PROSITE" id="PS00211">
    <property type="entry name" value="ABC_TRANSPORTER_1"/>
    <property type="match status" value="2"/>
</dbReference>
<dbReference type="InterPro" id="IPR017871">
    <property type="entry name" value="ABC_transporter-like_CS"/>
</dbReference>
<dbReference type="RefSeq" id="WP_214300956.1">
    <property type="nucleotide sequence ID" value="NZ_JAHDYS010000017.1"/>
</dbReference>
<proteinExistence type="predicted"/>
<name>A0ABS5UC05_9BACT</name>
<evidence type="ECO:0000256" key="2">
    <source>
        <dbReference type="ARBA" id="ARBA00022840"/>
    </source>
</evidence>
<evidence type="ECO:0000313" key="5">
    <source>
        <dbReference type="Proteomes" id="UP000784128"/>
    </source>
</evidence>
<sequence length="511" mass="56190">MIIQLSSLTRCFGSLTAVDNLTLSIPEGELFGLVGSDGAGKTTTMRMLAGVLDYTSGEAKILGCNSRDLTVVQGEIGYMSQRFGLYPDLTVAENIRFYADLFDVPAAERIARTRRLLTFSGMAPFTDRHAGRLSGGMKQKLGLCCALIHTPKLLLLDEPTNGVDPVSRRDFWRILNDLRKEGVTIVVATAYLDEAERCDRVGLLHNGRLLACDTPQNLTKLVKSNQRAPSLEDVFVELMGEQELAVPQPSIPQPAEQQPGAEASSPAVSLEQISKHFGNFIAVNGISLTVPKGQIFGFLGPNGAGKSTTIRMLCGILSPTSGKGSVAGFDITAEPERIKENIGYMSQRFSLYEDLTVEENIAFYAGIYRLAPDKRSERTEWVIRMAGLTERRSSRANELSGGWRQRLALGCAILHEPSIIFLDEPTSGVDPLSRRRFWDLIRTLARGGVTVFVTTHYMDEAEYCDRLALIYRGELVAVGTPDELKKERAVDGVLPSLEDVFIGLIEEHDRT</sequence>
<dbReference type="CDD" id="cd03230">
    <property type="entry name" value="ABC_DR_subfamily_A"/>
    <property type="match status" value="1"/>
</dbReference>